<keyword evidence="8" id="KW-1185">Reference proteome</keyword>
<comment type="subcellular location">
    <subcellularLocation>
        <location evidence="1">Cell membrane</location>
        <topology evidence="1">Multi-pass membrane protein</topology>
    </subcellularLocation>
</comment>
<feature type="transmembrane region" description="Helical" evidence="6">
    <location>
        <begin position="33"/>
        <end position="53"/>
    </location>
</feature>
<evidence type="ECO:0000256" key="5">
    <source>
        <dbReference type="ARBA" id="ARBA00023136"/>
    </source>
</evidence>
<evidence type="ECO:0000313" key="8">
    <source>
        <dbReference type="Proteomes" id="UP000035661"/>
    </source>
</evidence>
<accession>A0A0H3XHD8</accession>
<keyword evidence="4 6" id="KW-1133">Transmembrane helix</keyword>
<feature type="transmembrane region" description="Helical" evidence="6">
    <location>
        <begin position="7"/>
        <end position="27"/>
    </location>
</feature>
<evidence type="ECO:0000256" key="4">
    <source>
        <dbReference type="ARBA" id="ARBA00022989"/>
    </source>
</evidence>
<feature type="transmembrane region" description="Helical" evidence="6">
    <location>
        <begin position="187"/>
        <end position="209"/>
    </location>
</feature>
<feature type="transmembrane region" description="Helical" evidence="6">
    <location>
        <begin position="65"/>
        <end position="87"/>
    </location>
</feature>
<dbReference type="AlphaFoldDB" id="A0A0H3XHD8"/>
<feature type="transmembrane region" description="Helical" evidence="6">
    <location>
        <begin position="221"/>
        <end position="248"/>
    </location>
</feature>
<dbReference type="PANTHER" id="PTHR43370">
    <property type="entry name" value="SUGAR ABC TRANSPORTER INTEGRAL MEMBRANE PROTEIN-RELATED"/>
    <property type="match status" value="1"/>
</dbReference>
<reference evidence="7 8" key="1">
    <citation type="journal article" date="2015" name="Genome Biol. Evol.">
        <title>Found and Lost: The Fates of Horizontally Acquired Genes in Arthropod-Symbiotic Spiroplasma.</title>
        <authorList>
            <person name="Lo W.S."/>
            <person name="Gasparich G.E."/>
            <person name="Kuo C.H."/>
        </authorList>
    </citation>
    <scope>NUCLEOTIDE SEQUENCE [LARGE SCALE GENOMIC DNA]</scope>
    <source>
        <strain evidence="8">TDA-040725-5</strain>
    </source>
</reference>
<dbReference type="GO" id="GO:0005886">
    <property type="term" value="C:plasma membrane"/>
    <property type="evidence" value="ECO:0007669"/>
    <property type="project" value="UniProtKB-SubCell"/>
</dbReference>
<evidence type="ECO:0000256" key="6">
    <source>
        <dbReference type="SAM" id="Phobius"/>
    </source>
</evidence>
<keyword evidence="5 6" id="KW-0472">Membrane</keyword>
<dbReference type="PANTHER" id="PTHR43370:SF1">
    <property type="entry name" value="GUANOSINE ABC TRANSPORTER PERMEASE PROTEIN NUPQ"/>
    <property type="match status" value="1"/>
</dbReference>
<dbReference type="InterPro" id="IPR001851">
    <property type="entry name" value="ABC_transp_permease"/>
</dbReference>
<keyword evidence="2" id="KW-1003">Cell membrane</keyword>
<dbReference type="RefSeq" id="WP_047790965.1">
    <property type="nucleotide sequence ID" value="NZ_CP011856.1"/>
</dbReference>
<feature type="transmembrane region" description="Helical" evidence="6">
    <location>
        <begin position="268"/>
        <end position="285"/>
    </location>
</feature>
<dbReference type="CDD" id="cd06580">
    <property type="entry name" value="TM_PBP1_transp_TpRbsC_like"/>
    <property type="match status" value="1"/>
</dbReference>
<feature type="transmembrane region" description="Helical" evidence="6">
    <location>
        <begin position="99"/>
        <end position="117"/>
    </location>
</feature>
<evidence type="ECO:0000256" key="3">
    <source>
        <dbReference type="ARBA" id="ARBA00022692"/>
    </source>
</evidence>
<reference evidence="8" key="2">
    <citation type="submission" date="2015-06" db="EMBL/GenBank/DDBJ databases">
        <title>Complete genome sequence of Spiroplasma eriocheiris TDA-040725-5 (DSM 21848).</title>
        <authorList>
            <person name="Lo W.-S."/>
            <person name="Kuo C.-H."/>
        </authorList>
    </citation>
    <scope>NUCLEOTIDE SEQUENCE [LARGE SCALE GENOMIC DNA]</scope>
    <source>
        <strain evidence="8">TDA-040725-5</strain>
    </source>
</reference>
<evidence type="ECO:0000256" key="1">
    <source>
        <dbReference type="ARBA" id="ARBA00004651"/>
    </source>
</evidence>
<dbReference type="Proteomes" id="UP000035661">
    <property type="component" value="Chromosome"/>
</dbReference>
<organism evidence="7 8">
    <name type="scientific">Spiroplasma eriocheiris</name>
    <dbReference type="NCBI Taxonomy" id="315358"/>
    <lineage>
        <taxon>Bacteria</taxon>
        <taxon>Bacillati</taxon>
        <taxon>Mycoplasmatota</taxon>
        <taxon>Mollicutes</taxon>
        <taxon>Entomoplasmatales</taxon>
        <taxon>Spiroplasmataceae</taxon>
        <taxon>Spiroplasma</taxon>
    </lineage>
</organism>
<feature type="transmembrane region" description="Helical" evidence="6">
    <location>
        <begin position="137"/>
        <end position="156"/>
    </location>
</feature>
<keyword evidence="3 6" id="KW-0812">Transmembrane</keyword>
<name>A0A0H3XHD8_9MOLU</name>
<dbReference type="KEGG" id="seri:SERIO_v1c00780"/>
<dbReference type="Pfam" id="PF02653">
    <property type="entry name" value="BPD_transp_2"/>
    <property type="match status" value="1"/>
</dbReference>
<gene>
    <name evidence="7" type="ORF">SERIO_v1c00780</name>
</gene>
<evidence type="ECO:0000313" key="7">
    <source>
        <dbReference type="EMBL" id="AKM53680.1"/>
    </source>
</evidence>
<proteinExistence type="predicted"/>
<dbReference type="GO" id="GO:0022857">
    <property type="term" value="F:transmembrane transporter activity"/>
    <property type="evidence" value="ECO:0007669"/>
    <property type="project" value="InterPro"/>
</dbReference>
<evidence type="ECO:0000256" key="2">
    <source>
        <dbReference type="ARBA" id="ARBA00022475"/>
    </source>
</evidence>
<dbReference type="PATRIC" id="fig|743698.3.peg.80"/>
<protein>
    <submittedName>
        <fullName evidence="7">Ribose/galactose ABC transporter permease</fullName>
    </submittedName>
</protein>
<sequence>MPAAGQLFANGSILFAVLLIASMAGLYSERAGVVNIAIDGMMIIGALVYALLGKAFAQQGNAMQLVALVISSMIAGLFAVLHAFASVTLRAQQVVSGTAINLLATGLGLFFVTIPSLAPGNMIQTGFTTIGIDKYQIVNIFVIIAGVIALFTFFFFRFTKRGTRYVAAGENPNAIDAAGISVIKTRYVAVIISGCLAGLAGAMFTHFVSGQFRGDVQGQGYIALAIMIFGQWRIQYITLGSMLFSFLIALANSLWRFTGWNIADPSNQLLKIIPFALALLTMVAFSKYSKMPKADGIPFNKSLR</sequence>
<dbReference type="STRING" id="315358.SERIO_v1c00780"/>
<dbReference type="EMBL" id="CP011856">
    <property type="protein sequence ID" value="AKM53680.1"/>
    <property type="molecule type" value="Genomic_DNA"/>
</dbReference>